<dbReference type="OrthoDB" id="9801234at2"/>
<evidence type="ECO:0000313" key="4">
    <source>
        <dbReference type="Proteomes" id="UP000183529"/>
    </source>
</evidence>
<dbReference type="PANTHER" id="PTHR35601:SF1">
    <property type="entry name" value="TOXIN RELE"/>
    <property type="match status" value="1"/>
</dbReference>
<accession>A0A1A5X0A9</accession>
<dbReference type="RefSeq" id="WP_065065608.1">
    <property type="nucleotide sequence ID" value="NZ_CADFGN010000002.1"/>
</dbReference>
<dbReference type="InterPro" id="IPR007712">
    <property type="entry name" value="RelE/ParE_toxin"/>
</dbReference>
<evidence type="ECO:0000256" key="1">
    <source>
        <dbReference type="ARBA" id="ARBA00006226"/>
    </source>
</evidence>
<comment type="similarity">
    <text evidence="1">Belongs to the RelE toxin family.</text>
</comment>
<sequence length="96" mass="11269">MTIYDLKFFKSALKEWQHLDATVREQFRKKLAERLRAPHVESARLAGLPDCYKIKLVASGYRLVYRVIEGELVVLVIAVGRREAREAYRKAHTRLR</sequence>
<dbReference type="EMBL" id="FNZM01000005">
    <property type="protein sequence ID" value="SEJ47554.1"/>
    <property type="molecule type" value="Genomic_DNA"/>
</dbReference>
<gene>
    <name evidence="3" type="ORF">SAMN05216550_105107</name>
</gene>
<keyword evidence="2" id="KW-1277">Toxin-antitoxin system</keyword>
<comment type="caution">
    <text evidence="3">The sequence shown here is derived from an EMBL/GenBank/DDBJ whole genome shotgun (WGS) entry which is preliminary data.</text>
</comment>
<dbReference type="InterPro" id="IPR035093">
    <property type="entry name" value="RelE/ParE_toxin_dom_sf"/>
</dbReference>
<name>A0A1A5X0A9_9BURK</name>
<dbReference type="GeneID" id="61303636"/>
<evidence type="ECO:0000313" key="3">
    <source>
        <dbReference type="EMBL" id="SEJ47554.1"/>
    </source>
</evidence>
<organism evidence="3 4">
    <name type="scientific">Paraburkholderia tropica</name>
    <dbReference type="NCBI Taxonomy" id="92647"/>
    <lineage>
        <taxon>Bacteria</taxon>
        <taxon>Pseudomonadati</taxon>
        <taxon>Pseudomonadota</taxon>
        <taxon>Betaproteobacteria</taxon>
        <taxon>Burkholderiales</taxon>
        <taxon>Burkholderiaceae</taxon>
        <taxon>Paraburkholderia</taxon>
    </lineage>
</organism>
<dbReference type="Gene3D" id="3.30.2310.20">
    <property type="entry name" value="RelE-like"/>
    <property type="match status" value="1"/>
</dbReference>
<dbReference type="SUPFAM" id="SSF143011">
    <property type="entry name" value="RelE-like"/>
    <property type="match status" value="1"/>
</dbReference>
<evidence type="ECO:0000256" key="2">
    <source>
        <dbReference type="ARBA" id="ARBA00022649"/>
    </source>
</evidence>
<protein>
    <submittedName>
        <fullName evidence="3">mRNA interferase RelE/StbE</fullName>
    </submittedName>
</protein>
<proteinExistence type="inferred from homology"/>
<dbReference type="AlphaFoldDB" id="A0A1A5X0A9"/>
<dbReference type="Pfam" id="PF05016">
    <property type="entry name" value="ParE_toxin"/>
    <property type="match status" value="1"/>
</dbReference>
<dbReference type="Proteomes" id="UP000183529">
    <property type="component" value="Unassembled WGS sequence"/>
</dbReference>
<dbReference type="PANTHER" id="PTHR35601">
    <property type="entry name" value="TOXIN RELE"/>
    <property type="match status" value="1"/>
</dbReference>
<reference evidence="3 4" key="1">
    <citation type="submission" date="2016-10" db="EMBL/GenBank/DDBJ databases">
        <authorList>
            <person name="Varghese N."/>
            <person name="Submissions S."/>
        </authorList>
    </citation>
    <scope>NUCLEOTIDE SEQUENCE [LARGE SCALE GENOMIC DNA]</scope>
    <source>
        <strain evidence="3 4">LMG 22274</strain>
    </source>
</reference>